<dbReference type="RefSeq" id="WP_009122215.1">
    <property type="nucleotide sequence ID" value="NZ_CALIXP010000051.1"/>
</dbReference>
<dbReference type="InterPro" id="IPR013324">
    <property type="entry name" value="RNA_pol_sigma_r3/r4-like"/>
</dbReference>
<dbReference type="InterPro" id="IPR036388">
    <property type="entry name" value="WH-like_DNA-bd_sf"/>
</dbReference>
<feature type="domain" description="RNA polymerase sigma factor 70 region 4 type 2" evidence="6">
    <location>
        <begin position="122"/>
        <end position="171"/>
    </location>
</feature>
<dbReference type="GO" id="GO:0006352">
    <property type="term" value="P:DNA-templated transcription initiation"/>
    <property type="evidence" value="ECO:0007669"/>
    <property type="project" value="InterPro"/>
</dbReference>
<evidence type="ECO:0000259" key="5">
    <source>
        <dbReference type="Pfam" id="PF04542"/>
    </source>
</evidence>
<reference evidence="9 10" key="1">
    <citation type="submission" date="2017-04" db="EMBL/GenBank/DDBJ databases">
        <title>Function of individual gut microbiota members based on whole genome sequencing of pure cultures obtained from chicken caecum.</title>
        <authorList>
            <person name="Medvecky M."/>
            <person name="Cejkova D."/>
            <person name="Polansky O."/>
            <person name="Karasova D."/>
            <person name="Kubasova T."/>
            <person name="Cizek A."/>
            <person name="Rychlik I."/>
        </authorList>
    </citation>
    <scope>NUCLEOTIDE SEQUENCE [LARGE SCALE GENOMIC DNA]</scope>
    <source>
        <strain evidence="10">An189</strain>
        <strain evidence="9">An43</strain>
    </source>
</reference>
<dbReference type="GO" id="GO:0016987">
    <property type="term" value="F:sigma factor activity"/>
    <property type="evidence" value="ECO:0007669"/>
    <property type="project" value="UniProtKB-KW"/>
</dbReference>
<gene>
    <name evidence="8" type="ORF">B5F24_02790</name>
    <name evidence="7" type="ORF">B5F97_03555</name>
</gene>
<comment type="caution">
    <text evidence="7">The sequence shown here is derived from an EMBL/GenBank/DDBJ whole genome shotgun (WGS) entry which is preliminary data.</text>
</comment>
<dbReference type="InterPro" id="IPR039425">
    <property type="entry name" value="RNA_pol_sigma-70-like"/>
</dbReference>
<reference evidence="7" key="2">
    <citation type="journal article" date="2018" name="BMC Genomics">
        <title>Whole genome sequencing and function prediction of 133 gut anaerobes isolated from chicken caecum in pure cultures.</title>
        <authorList>
            <person name="Medvecky M."/>
            <person name="Cejkova D."/>
            <person name="Polansky O."/>
            <person name="Karasova D."/>
            <person name="Kubasova T."/>
            <person name="Cizek A."/>
            <person name="Rychlik I."/>
        </authorList>
    </citation>
    <scope>NUCLEOTIDE SEQUENCE</scope>
    <source>
        <strain evidence="8">An189</strain>
        <strain evidence="7">An43</strain>
    </source>
</reference>
<evidence type="ECO:0000313" key="9">
    <source>
        <dbReference type="Proteomes" id="UP000195386"/>
    </source>
</evidence>
<proteinExistence type="inferred from homology"/>
<organism evidence="7 9">
    <name type="scientific">Bacteroides clarus</name>
    <dbReference type="NCBI Taxonomy" id="626929"/>
    <lineage>
        <taxon>Bacteria</taxon>
        <taxon>Pseudomonadati</taxon>
        <taxon>Bacteroidota</taxon>
        <taxon>Bacteroidia</taxon>
        <taxon>Bacteroidales</taxon>
        <taxon>Bacteroidaceae</taxon>
        <taxon>Bacteroides</taxon>
    </lineage>
</organism>
<evidence type="ECO:0000313" key="8">
    <source>
        <dbReference type="EMBL" id="OUP35794.1"/>
    </source>
</evidence>
<evidence type="ECO:0000313" key="7">
    <source>
        <dbReference type="EMBL" id="OUO02597.1"/>
    </source>
</evidence>
<dbReference type="EMBL" id="NFKE01000002">
    <property type="protein sequence ID" value="OUP35794.1"/>
    <property type="molecule type" value="Genomic_DNA"/>
</dbReference>
<dbReference type="InterPro" id="IPR007627">
    <property type="entry name" value="RNA_pol_sigma70_r2"/>
</dbReference>
<comment type="similarity">
    <text evidence="1">Belongs to the sigma-70 factor family. ECF subfamily.</text>
</comment>
<dbReference type="InterPro" id="IPR014327">
    <property type="entry name" value="RNA_pol_sigma70_bacteroid"/>
</dbReference>
<dbReference type="Gene3D" id="1.10.10.10">
    <property type="entry name" value="Winged helix-like DNA-binding domain superfamily/Winged helix DNA-binding domain"/>
    <property type="match status" value="1"/>
</dbReference>
<keyword evidence="4" id="KW-0804">Transcription</keyword>
<dbReference type="PANTHER" id="PTHR43133">
    <property type="entry name" value="RNA POLYMERASE ECF-TYPE SIGMA FACTO"/>
    <property type="match status" value="1"/>
</dbReference>
<dbReference type="NCBIfam" id="TIGR02937">
    <property type="entry name" value="sigma70-ECF"/>
    <property type="match status" value="1"/>
</dbReference>
<feature type="domain" description="RNA polymerase sigma-70 region 2" evidence="5">
    <location>
        <begin position="17"/>
        <end position="80"/>
    </location>
</feature>
<evidence type="ECO:0000256" key="3">
    <source>
        <dbReference type="ARBA" id="ARBA00023082"/>
    </source>
</evidence>
<keyword evidence="3" id="KW-0731">Sigma factor</keyword>
<dbReference type="SUPFAM" id="SSF88946">
    <property type="entry name" value="Sigma2 domain of RNA polymerase sigma factors"/>
    <property type="match status" value="1"/>
</dbReference>
<accession>A0A1Y3YY13</accession>
<dbReference type="PANTHER" id="PTHR43133:SF46">
    <property type="entry name" value="RNA POLYMERASE SIGMA-70 FACTOR ECF SUBFAMILY"/>
    <property type="match status" value="1"/>
</dbReference>
<evidence type="ECO:0000259" key="6">
    <source>
        <dbReference type="Pfam" id="PF08281"/>
    </source>
</evidence>
<dbReference type="Gene3D" id="1.10.1740.10">
    <property type="match status" value="1"/>
</dbReference>
<dbReference type="InterPro" id="IPR013249">
    <property type="entry name" value="RNA_pol_sigma70_r4_t2"/>
</dbReference>
<dbReference type="InterPro" id="IPR013325">
    <property type="entry name" value="RNA_pol_sigma_r2"/>
</dbReference>
<sequence>MSDLTRLHAMDLFSRFFQENQEKFLTFAYSYLRDKAEAEDVLMESMIALWENRDRWEEGSNLHALLLTIIKNKSLNLLEHKQIRLRAEEDIDSHSRRELDLRISTLKACEPEQIFNTEIQHIVHKALEQMPQQSRTIFMLSRYQNLPNKQIAEQLNISLKTVEAHITKALRILRLELKDYLASILL</sequence>
<evidence type="ECO:0000313" key="10">
    <source>
        <dbReference type="Proteomes" id="UP000196587"/>
    </source>
</evidence>
<dbReference type="Pfam" id="PF04542">
    <property type="entry name" value="Sigma70_r2"/>
    <property type="match status" value="1"/>
</dbReference>
<dbReference type="SUPFAM" id="SSF88659">
    <property type="entry name" value="Sigma3 and sigma4 domains of RNA polymerase sigma factors"/>
    <property type="match status" value="1"/>
</dbReference>
<name>A0A1Y3YY13_9BACE</name>
<dbReference type="AlphaFoldDB" id="A0A1Y3YY13"/>
<evidence type="ECO:0000256" key="2">
    <source>
        <dbReference type="ARBA" id="ARBA00023015"/>
    </source>
</evidence>
<dbReference type="InterPro" id="IPR014284">
    <property type="entry name" value="RNA_pol_sigma-70_dom"/>
</dbReference>
<keyword evidence="2" id="KW-0805">Transcription regulation</keyword>
<protein>
    <submittedName>
        <fullName evidence="7">RNA polymerase subunit sigma-70</fullName>
    </submittedName>
</protein>
<dbReference type="Proteomes" id="UP000195386">
    <property type="component" value="Unassembled WGS sequence"/>
</dbReference>
<dbReference type="NCBIfam" id="TIGR02985">
    <property type="entry name" value="Sig70_bacteroi1"/>
    <property type="match status" value="1"/>
</dbReference>
<dbReference type="Pfam" id="PF08281">
    <property type="entry name" value="Sigma70_r4_2"/>
    <property type="match status" value="1"/>
</dbReference>
<dbReference type="Proteomes" id="UP000196587">
    <property type="component" value="Unassembled WGS sequence"/>
</dbReference>
<dbReference type="GO" id="GO:0003677">
    <property type="term" value="F:DNA binding"/>
    <property type="evidence" value="ECO:0007669"/>
    <property type="project" value="InterPro"/>
</dbReference>
<dbReference type="EMBL" id="NFII01000002">
    <property type="protein sequence ID" value="OUO02597.1"/>
    <property type="molecule type" value="Genomic_DNA"/>
</dbReference>
<evidence type="ECO:0000256" key="4">
    <source>
        <dbReference type="ARBA" id="ARBA00023163"/>
    </source>
</evidence>
<evidence type="ECO:0000256" key="1">
    <source>
        <dbReference type="ARBA" id="ARBA00010641"/>
    </source>
</evidence>